<organism evidence="7 8">
    <name type="scientific">Salinactinospora qingdaonensis</name>
    <dbReference type="NCBI Taxonomy" id="702744"/>
    <lineage>
        <taxon>Bacteria</taxon>
        <taxon>Bacillati</taxon>
        <taxon>Actinomycetota</taxon>
        <taxon>Actinomycetes</taxon>
        <taxon>Streptosporangiales</taxon>
        <taxon>Nocardiopsidaceae</taxon>
        <taxon>Salinactinospora</taxon>
    </lineage>
</organism>
<evidence type="ECO:0000256" key="3">
    <source>
        <dbReference type="ARBA" id="ARBA00022475"/>
    </source>
</evidence>
<evidence type="ECO:0000256" key="1">
    <source>
        <dbReference type="ARBA" id="ARBA00004236"/>
    </source>
</evidence>
<proteinExistence type="predicted"/>
<dbReference type="RefSeq" id="WP_344969352.1">
    <property type="nucleotide sequence ID" value="NZ_BAABDD010000006.1"/>
</dbReference>
<dbReference type="PANTHER" id="PTHR47737:SF1">
    <property type="entry name" value="GLYCINE BETAINE_PROLINE BETAINE TRANSPORT SYSTEM PERMEASE PROTEIN PROW"/>
    <property type="match status" value="1"/>
</dbReference>
<dbReference type="SUPFAM" id="SSF53850">
    <property type="entry name" value="Periplasmic binding protein-like II"/>
    <property type="match status" value="1"/>
</dbReference>
<dbReference type="InterPro" id="IPR007210">
    <property type="entry name" value="ABC_Gly_betaine_transp_sub-bd"/>
</dbReference>
<dbReference type="CDD" id="cd13639">
    <property type="entry name" value="PBP2_OpuAC_like"/>
    <property type="match status" value="1"/>
</dbReference>
<dbReference type="Gene3D" id="3.40.190.10">
    <property type="entry name" value="Periplasmic binding protein-like II"/>
    <property type="match status" value="1"/>
</dbReference>
<evidence type="ECO:0000313" key="8">
    <source>
        <dbReference type="Proteomes" id="UP001500908"/>
    </source>
</evidence>
<accession>A0ABP7FK80</accession>
<name>A0ABP7FK80_9ACTN</name>
<keyword evidence="5" id="KW-0732">Signal</keyword>
<comment type="subcellular location">
    <subcellularLocation>
        <location evidence="1">Cell membrane</location>
    </subcellularLocation>
</comment>
<reference evidence="8" key="1">
    <citation type="journal article" date="2019" name="Int. J. Syst. Evol. Microbiol.">
        <title>The Global Catalogue of Microorganisms (GCM) 10K type strain sequencing project: providing services to taxonomists for standard genome sequencing and annotation.</title>
        <authorList>
            <consortium name="The Broad Institute Genomics Platform"/>
            <consortium name="The Broad Institute Genome Sequencing Center for Infectious Disease"/>
            <person name="Wu L."/>
            <person name="Ma J."/>
        </authorList>
    </citation>
    <scope>NUCLEOTIDE SEQUENCE [LARGE SCALE GENOMIC DNA]</scope>
    <source>
        <strain evidence="8">JCM 17137</strain>
    </source>
</reference>
<keyword evidence="4" id="KW-0472">Membrane</keyword>
<dbReference type="Proteomes" id="UP001500908">
    <property type="component" value="Unassembled WGS sequence"/>
</dbReference>
<dbReference type="EMBL" id="BAABDD010000006">
    <property type="protein sequence ID" value="GAA3737996.1"/>
    <property type="molecule type" value="Genomic_DNA"/>
</dbReference>
<evidence type="ECO:0000256" key="4">
    <source>
        <dbReference type="ARBA" id="ARBA00023136"/>
    </source>
</evidence>
<feature type="chain" id="PRO_5045203043" description="ABC-type glycine betaine transport system substrate-binding domain-containing protein" evidence="5">
    <location>
        <begin position="27"/>
        <end position="318"/>
    </location>
</feature>
<keyword evidence="8" id="KW-1185">Reference proteome</keyword>
<gene>
    <name evidence="7" type="ORF">GCM10022402_17400</name>
</gene>
<dbReference type="Pfam" id="PF04069">
    <property type="entry name" value="OpuAC"/>
    <property type="match status" value="1"/>
</dbReference>
<keyword evidence="3" id="KW-1003">Cell membrane</keyword>
<evidence type="ECO:0000256" key="2">
    <source>
        <dbReference type="ARBA" id="ARBA00022448"/>
    </source>
</evidence>
<evidence type="ECO:0000256" key="5">
    <source>
        <dbReference type="SAM" id="SignalP"/>
    </source>
</evidence>
<feature type="domain" description="ABC-type glycine betaine transport system substrate-binding" evidence="6">
    <location>
        <begin position="50"/>
        <end position="298"/>
    </location>
</feature>
<evidence type="ECO:0000313" key="7">
    <source>
        <dbReference type="EMBL" id="GAA3737996.1"/>
    </source>
</evidence>
<dbReference type="PROSITE" id="PS51257">
    <property type="entry name" value="PROKAR_LIPOPROTEIN"/>
    <property type="match status" value="1"/>
</dbReference>
<keyword evidence="2" id="KW-0813">Transport</keyword>
<dbReference type="Gene3D" id="3.40.190.100">
    <property type="entry name" value="Glycine betaine-binding periplasmic protein, domain 2"/>
    <property type="match status" value="1"/>
</dbReference>
<comment type="caution">
    <text evidence="7">The sequence shown here is derived from an EMBL/GenBank/DDBJ whole genome shotgun (WGS) entry which is preliminary data.</text>
</comment>
<protein>
    <recommendedName>
        <fullName evidence="6">ABC-type glycine betaine transport system substrate-binding domain-containing protein</fullName>
    </recommendedName>
</protein>
<evidence type="ECO:0000259" key="6">
    <source>
        <dbReference type="Pfam" id="PF04069"/>
    </source>
</evidence>
<feature type="signal peptide" evidence="5">
    <location>
        <begin position="1"/>
        <end position="26"/>
    </location>
</feature>
<dbReference type="PANTHER" id="PTHR47737">
    <property type="entry name" value="GLYCINE BETAINE/PROLINE BETAINE TRANSPORT SYSTEM PERMEASE PROTEIN PROW"/>
    <property type="match status" value="1"/>
</dbReference>
<sequence>MPFIERSGRKLGLGAAVASLALLASACGGSEEGGVSTESSESESAGGGEKSISIAVIPWDEDIAVSNLWKVVLEEKGYTVELQNVDVAPMFEGIAQGDIDLFLDTWLPGTHADYWEQHQDNVEDLGSWYDNATLELTVPSYVEDVNSIADLKGNEDMFGGEIVGIESGSGLVRTTKEEAIPTYSLDDYTLVESSTSAMLTELDDAIKNEEPIVVTLWRPHIAYSDYDLKDLEDPEGAMGEGESIHAIGRTGFSEDFPEVNEWMQEFAMDDPQLQSLEHLILNENEDDPEAGARAWLQENPDYLSGIMGEDAEGLDFSS</sequence>